<keyword evidence="1" id="KW-0812">Transmembrane</keyword>
<accession>A0ABP8IS05</accession>
<gene>
    <name evidence="3" type="ORF">GCM10023185_43500</name>
</gene>
<dbReference type="InterPro" id="IPR057169">
    <property type="entry name" value="DUF7847"/>
</dbReference>
<feature type="transmembrane region" description="Helical" evidence="1">
    <location>
        <begin position="226"/>
        <end position="249"/>
    </location>
</feature>
<organism evidence="3 4">
    <name type="scientific">Hymenobacter saemangeumensis</name>
    <dbReference type="NCBI Taxonomy" id="1084522"/>
    <lineage>
        <taxon>Bacteria</taxon>
        <taxon>Pseudomonadati</taxon>
        <taxon>Bacteroidota</taxon>
        <taxon>Cytophagia</taxon>
        <taxon>Cytophagales</taxon>
        <taxon>Hymenobacteraceae</taxon>
        <taxon>Hymenobacter</taxon>
    </lineage>
</organism>
<reference evidence="4" key="1">
    <citation type="journal article" date="2019" name="Int. J. Syst. Evol. Microbiol.">
        <title>The Global Catalogue of Microorganisms (GCM) 10K type strain sequencing project: providing services to taxonomists for standard genome sequencing and annotation.</title>
        <authorList>
            <consortium name="The Broad Institute Genomics Platform"/>
            <consortium name="The Broad Institute Genome Sequencing Center for Infectious Disease"/>
            <person name="Wu L."/>
            <person name="Ma J."/>
        </authorList>
    </citation>
    <scope>NUCLEOTIDE SEQUENCE [LARGE SCALE GENOMIC DNA]</scope>
    <source>
        <strain evidence="4">JCM 17923</strain>
    </source>
</reference>
<feature type="domain" description="DUF7847" evidence="2">
    <location>
        <begin position="129"/>
        <end position="295"/>
    </location>
</feature>
<dbReference type="Pfam" id="PF25231">
    <property type="entry name" value="DUF7847"/>
    <property type="match status" value="1"/>
</dbReference>
<feature type="transmembrane region" description="Helical" evidence="1">
    <location>
        <begin position="269"/>
        <end position="295"/>
    </location>
</feature>
<name>A0ABP8IS05_9BACT</name>
<feature type="transmembrane region" description="Helical" evidence="1">
    <location>
        <begin position="39"/>
        <end position="65"/>
    </location>
</feature>
<keyword evidence="1" id="KW-1133">Transmembrane helix</keyword>
<feature type="transmembrane region" description="Helical" evidence="1">
    <location>
        <begin position="138"/>
        <end position="164"/>
    </location>
</feature>
<evidence type="ECO:0000313" key="4">
    <source>
        <dbReference type="Proteomes" id="UP001501153"/>
    </source>
</evidence>
<comment type="caution">
    <text evidence="3">The sequence shown here is derived from an EMBL/GenBank/DDBJ whole genome shotgun (WGS) entry which is preliminary data.</text>
</comment>
<evidence type="ECO:0000256" key="1">
    <source>
        <dbReference type="SAM" id="Phobius"/>
    </source>
</evidence>
<keyword evidence="1" id="KW-0472">Membrane</keyword>
<evidence type="ECO:0000259" key="2">
    <source>
        <dbReference type="Pfam" id="PF25231"/>
    </source>
</evidence>
<dbReference type="EMBL" id="BAABGZ010000081">
    <property type="protein sequence ID" value="GAA4369650.1"/>
    <property type="molecule type" value="Genomic_DNA"/>
</dbReference>
<proteinExistence type="predicted"/>
<dbReference type="Proteomes" id="UP001501153">
    <property type="component" value="Unassembled WGS sequence"/>
</dbReference>
<dbReference type="RefSeq" id="WP_345238269.1">
    <property type="nucleotide sequence ID" value="NZ_BAABGZ010000081.1"/>
</dbReference>
<evidence type="ECO:0000313" key="3">
    <source>
        <dbReference type="EMBL" id="GAA4369650.1"/>
    </source>
</evidence>
<feature type="transmembrane region" description="Helical" evidence="1">
    <location>
        <begin position="85"/>
        <end position="110"/>
    </location>
</feature>
<protein>
    <recommendedName>
        <fullName evidence="2">DUF7847 domain-containing protein</fullName>
    </recommendedName>
</protein>
<feature type="transmembrane region" description="Helical" evidence="1">
    <location>
        <begin position="176"/>
        <end position="205"/>
    </location>
</feature>
<keyword evidence="4" id="KW-1185">Reference proteome</keyword>
<sequence length="337" mass="36725">MAAKFIHEAEFRRERDFGTKVSATFEFLTAQFRPLLKCVAYFVLPAALLCGIGMGLLFNNLTALIPAAGSSPNRNAVSSMGMNALVGGGLSTIGLTVAFLLLSTTVYAYIRLRMDTPAAEPVQPAQVWQYIRPRLGRVVLGTLMLGGLAAVLFLGGFGVIIATLAPLMRSGDVGPILLGVGLSFLVFGFMMWAMVCLSMYFPAMLLEDADVWTSLRRSFYLVRGKWWSTLGLYMVITFIQSFIAYLFAIPMYGVMLVQMLKIPGFDSPVLSVVTASIYAIGAVFTMVLPLIALAFQYFNLVERKDGVGLQQLVNSLGQTPAPQVSNAAFRPDEEGEY</sequence>